<sequence length="430" mass="45108">MARKIFPVISLLLGTLFLFLGNGLHGLLLPVRGSAEGYSNEVLGLLGTSWATGFVLGCFVAPKVVMRIGHVRAFSSFIAVIAIIALMTGIVVEQTSWVLLRALTGFCTAGTSMIIESWLNERASNESRGAIFSFYISVTLMGVVGGQMMVAFGNVHTPILFMICGILYCLAMLPTTLSNAASPRPLSSVKLDLPSLFRNSPVSFVGILLIGIANGAFGTLVAVFGARIGLPDVTIAAMLSITIFAGAAAQFPAGRLSDKVDRRYVLAGIAVIAVVAALVLLFVQPATAIVLIPIVAIYGAAANSLYPIAVAHANDYADSGDFVKVSGGLLLLYGIGTIIGPTIGGPVMTHLGPHALFIVTAIAHAMLVAYAIFRSRLRPALPPEEKDNFAHAHGPLSTMTATPQSANLDPRSDRADTDRADMGDDTKENG</sequence>
<dbReference type="GO" id="GO:0005886">
    <property type="term" value="C:plasma membrane"/>
    <property type="evidence" value="ECO:0007669"/>
    <property type="project" value="TreeGrafter"/>
</dbReference>
<evidence type="ECO:0000313" key="8">
    <source>
        <dbReference type="Proteomes" id="UP000186894"/>
    </source>
</evidence>
<evidence type="ECO:0000256" key="3">
    <source>
        <dbReference type="ARBA" id="ARBA00023136"/>
    </source>
</evidence>
<dbReference type="Gene3D" id="1.20.1250.20">
    <property type="entry name" value="MFS general substrate transporter like domains"/>
    <property type="match status" value="2"/>
</dbReference>
<keyword evidence="3 5" id="KW-0472">Membrane</keyword>
<keyword evidence="8" id="KW-1185">Reference proteome</keyword>
<dbReference type="OrthoDB" id="9810614at2"/>
<dbReference type="Pfam" id="PF07690">
    <property type="entry name" value="MFS_1"/>
    <property type="match status" value="1"/>
</dbReference>
<feature type="transmembrane region" description="Helical" evidence="5">
    <location>
        <begin position="289"/>
        <end position="310"/>
    </location>
</feature>
<feature type="transmembrane region" description="Helical" evidence="5">
    <location>
        <begin position="264"/>
        <end position="283"/>
    </location>
</feature>
<dbReference type="PANTHER" id="PTHR23521">
    <property type="entry name" value="TRANSPORTER MFS SUPERFAMILY"/>
    <property type="match status" value="1"/>
</dbReference>
<dbReference type="InterPro" id="IPR011701">
    <property type="entry name" value="MFS"/>
</dbReference>
<feature type="transmembrane region" description="Helical" evidence="5">
    <location>
        <begin position="159"/>
        <end position="181"/>
    </location>
</feature>
<evidence type="ECO:0000256" key="5">
    <source>
        <dbReference type="SAM" id="Phobius"/>
    </source>
</evidence>
<dbReference type="EMBL" id="MKIM01000027">
    <property type="protein sequence ID" value="OLP44089.1"/>
    <property type="molecule type" value="Genomic_DNA"/>
</dbReference>
<keyword evidence="2 5" id="KW-1133">Transmembrane helix</keyword>
<evidence type="ECO:0000259" key="6">
    <source>
        <dbReference type="PROSITE" id="PS50850"/>
    </source>
</evidence>
<evidence type="ECO:0000313" key="7">
    <source>
        <dbReference type="EMBL" id="OLP44089.1"/>
    </source>
</evidence>
<feature type="transmembrane region" description="Helical" evidence="5">
    <location>
        <begin position="131"/>
        <end position="153"/>
    </location>
</feature>
<feature type="transmembrane region" description="Helical" evidence="5">
    <location>
        <begin position="322"/>
        <end position="343"/>
    </location>
</feature>
<name>A0A1Q8ZPS3_9HYPH</name>
<feature type="transmembrane region" description="Helical" evidence="5">
    <location>
        <begin position="98"/>
        <end position="119"/>
    </location>
</feature>
<gene>
    <name evidence="7" type="ORF">BJF95_05850</name>
</gene>
<proteinExistence type="predicted"/>
<feature type="transmembrane region" description="Helical" evidence="5">
    <location>
        <begin position="73"/>
        <end position="92"/>
    </location>
</feature>
<evidence type="ECO:0000256" key="2">
    <source>
        <dbReference type="ARBA" id="ARBA00022989"/>
    </source>
</evidence>
<dbReference type="GO" id="GO:0022857">
    <property type="term" value="F:transmembrane transporter activity"/>
    <property type="evidence" value="ECO:0007669"/>
    <property type="project" value="InterPro"/>
</dbReference>
<dbReference type="RefSeq" id="WP_075639600.1">
    <property type="nucleotide sequence ID" value="NZ_MKIM01000027.1"/>
</dbReference>
<organism evidence="7 8">
    <name type="scientific">Rhizobium oryziradicis</name>
    <dbReference type="NCBI Taxonomy" id="1867956"/>
    <lineage>
        <taxon>Bacteria</taxon>
        <taxon>Pseudomonadati</taxon>
        <taxon>Pseudomonadota</taxon>
        <taxon>Alphaproteobacteria</taxon>
        <taxon>Hyphomicrobiales</taxon>
        <taxon>Rhizobiaceae</taxon>
        <taxon>Rhizobium/Agrobacterium group</taxon>
        <taxon>Rhizobium</taxon>
    </lineage>
</organism>
<dbReference type="PROSITE" id="PS50850">
    <property type="entry name" value="MFS"/>
    <property type="match status" value="1"/>
</dbReference>
<feature type="transmembrane region" description="Helical" evidence="5">
    <location>
        <begin position="355"/>
        <end position="373"/>
    </location>
</feature>
<dbReference type="Proteomes" id="UP000186894">
    <property type="component" value="Unassembled WGS sequence"/>
</dbReference>
<evidence type="ECO:0000256" key="1">
    <source>
        <dbReference type="ARBA" id="ARBA00022692"/>
    </source>
</evidence>
<dbReference type="STRING" id="1867956.BJF95_05850"/>
<feature type="compositionally biased region" description="Basic and acidic residues" evidence="4">
    <location>
        <begin position="410"/>
        <end position="430"/>
    </location>
</feature>
<dbReference type="PANTHER" id="PTHR23521:SF3">
    <property type="entry name" value="MFS TRANSPORTER"/>
    <property type="match status" value="1"/>
</dbReference>
<dbReference type="SUPFAM" id="SSF103473">
    <property type="entry name" value="MFS general substrate transporter"/>
    <property type="match status" value="1"/>
</dbReference>
<feature type="compositionally biased region" description="Polar residues" evidence="4">
    <location>
        <begin position="397"/>
        <end position="407"/>
    </location>
</feature>
<reference evidence="7 8" key="1">
    <citation type="submission" date="2016-09" db="EMBL/GenBank/DDBJ databases">
        <title>Rhizobium oryziradicis sp. nov., isolated from the root of rice.</title>
        <authorList>
            <person name="Zhao J."/>
            <person name="Zhang X."/>
        </authorList>
    </citation>
    <scope>NUCLEOTIDE SEQUENCE [LARGE SCALE GENOMIC DNA]</scope>
    <source>
        <strain evidence="7 8">N19</strain>
    </source>
</reference>
<evidence type="ECO:0000256" key="4">
    <source>
        <dbReference type="SAM" id="MobiDB-lite"/>
    </source>
</evidence>
<keyword evidence="1 5" id="KW-0812">Transmembrane</keyword>
<feature type="region of interest" description="Disordered" evidence="4">
    <location>
        <begin position="384"/>
        <end position="430"/>
    </location>
</feature>
<dbReference type="CDD" id="cd17477">
    <property type="entry name" value="MFS_YcaD_like"/>
    <property type="match status" value="1"/>
</dbReference>
<feature type="transmembrane region" description="Helical" evidence="5">
    <location>
        <begin position="42"/>
        <end position="61"/>
    </location>
</feature>
<dbReference type="InterPro" id="IPR047200">
    <property type="entry name" value="MFS_YcaD-like"/>
</dbReference>
<feature type="transmembrane region" description="Helical" evidence="5">
    <location>
        <begin position="202"/>
        <end position="227"/>
    </location>
</feature>
<feature type="transmembrane region" description="Helical" evidence="5">
    <location>
        <begin position="233"/>
        <end position="252"/>
    </location>
</feature>
<comment type="caution">
    <text evidence="7">The sequence shown here is derived from an EMBL/GenBank/DDBJ whole genome shotgun (WGS) entry which is preliminary data.</text>
</comment>
<dbReference type="InterPro" id="IPR020846">
    <property type="entry name" value="MFS_dom"/>
</dbReference>
<feature type="domain" description="Major facilitator superfamily (MFS) profile" evidence="6">
    <location>
        <begin position="199"/>
        <end position="430"/>
    </location>
</feature>
<protein>
    <submittedName>
        <fullName evidence="7">MFS transporter</fullName>
    </submittedName>
</protein>
<dbReference type="InterPro" id="IPR036259">
    <property type="entry name" value="MFS_trans_sf"/>
</dbReference>
<accession>A0A1Q8ZPS3</accession>
<dbReference type="AlphaFoldDB" id="A0A1Q8ZPS3"/>